<keyword evidence="8" id="KW-0016">Alginate biosynthesis</keyword>
<dbReference type="GO" id="GO:0042121">
    <property type="term" value="P:alginic acid biosynthetic process"/>
    <property type="evidence" value="ECO:0007669"/>
    <property type="project" value="UniProtKB-KW"/>
</dbReference>
<dbReference type="InterPro" id="IPR028362">
    <property type="entry name" value="AlgI"/>
</dbReference>
<dbReference type="AlphaFoldDB" id="A0A162LBJ6"/>
<evidence type="ECO:0000256" key="13">
    <source>
        <dbReference type="PIRNR" id="PIRNR016636"/>
    </source>
</evidence>
<dbReference type="InterPro" id="IPR004299">
    <property type="entry name" value="MBOAT_fam"/>
</dbReference>
<organism evidence="15 16">
    <name type="scientific">Tistrella mobilis</name>
    <dbReference type="NCBI Taxonomy" id="171437"/>
    <lineage>
        <taxon>Bacteria</taxon>
        <taxon>Pseudomonadati</taxon>
        <taxon>Pseudomonadota</taxon>
        <taxon>Alphaproteobacteria</taxon>
        <taxon>Geminicoccales</taxon>
        <taxon>Geminicoccaceae</taxon>
        <taxon>Tistrella</taxon>
    </lineage>
</organism>
<feature type="transmembrane region" description="Helical" evidence="14">
    <location>
        <begin position="24"/>
        <end position="44"/>
    </location>
</feature>
<gene>
    <name evidence="15" type="ORF">AUP44_25385</name>
</gene>
<feature type="transmembrane region" description="Helical" evidence="14">
    <location>
        <begin position="312"/>
        <end position="330"/>
    </location>
</feature>
<feature type="transmembrane region" description="Helical" evidence="14">
    <location>
        <begin position="94"/>
        <end position="111"/>
    </location>
</feature>
<protein>
    <recommendedName>
        <fullName evidence="4">Probable alginate O-acetylase AlgI</fullName>
    </recommendedName>
    <alternativeName>
        <fullName evidence="12">Alginate biosynthesis protein AlgI</fullName>
    </alternativeName>
</protein>
<dbReference type="EMBL" id="LPZR01000093">
    <property type="protein sequence ID" value="KYO54255.1"/>
    <property type="molecule type" value="Genomic_DNA"/>
</dbReference>
<evidence type="ECO:0000256" key="3">
    <source>
        <dbReference type="ARBA" id="ARBA00010323"/>
    </source>
</evidence>
<evidence type="ECO:0000256" key="6">
    <source>
        <dbReference type="ARBA" id="ARBA00022679"/>
    </source>
</evidence>
<evidence type="ECO:0000256" key="4">
    <source>
        <dbReference type="ARBA" id="ARBA00016084"/>
    </source>
</evidence>
<dbReference type="GO" id="GO:0005886">
    <property type="term" value="C:plasma membrane"/>
    <property type="evidence" value="ECO:0007669"/>
    <property type="project" value="UniProtKB-SubCell"/>
</dbReference>
<comment type="subcellular location">
    <subcellularLocation>
        <location evidence="1">Cell membrane</location>
        <topology evidence="1">Multi-pass membrane protein</topology>
    </subcellularLocation>
</comment>
<evidence type="ECO:0000256" key="9">
    <source>
        <dbReference type="ARBA" id="ARBA00022989"/>
    </source>
</evidence>
<evidence type="ECO:0000256" key="11">
    <source>
        <dbReference type="ARBA" id="ARBA00023315"/>
    </source>
</evidence>
<feature type="transmembrane region" description="Helical" evidence="14">
    <location>
        <begin position="49"/>
        <end position="65"/>
    </location>
</feature>
<accession>A0A162LBJ6</accession>
<evidence type="ECO:0000256" key="12">
    <source>
        <dbReference type="ARBA" id="ARBA00031030"/>
    </source>
</evidence>
<feature type="transmembrane region" description="Helical" evidence="14">
    <location>
        <begin position="71"/>
        <end position="87"/>
    </location>
</feature>
<keyword evidence="10 13" id="KW-0472">Membrane</keyword>
<reference evidence="15 16" key="1">
    <citation type="submission" date="2015-12" db="EMBL/GenBank/DDBJ databases">
        <title>Genome sequence of Tistrella mobilis MCCC 1A02139.</title>
        <authorList>
            <person name="Lu L."/>
            <person name="Lai Q."/>
            <person name="Shao Z."/>
            <person name="Qian P."/>
        </authorList>
    </citation>
    <scope>NUCLEOTIDE SEQUENCE [LARGE SCALE GENOMIC DNA]</scope>
    <source>
        <strain evidence="15 16">MCCC 1A02139</strain>
    </source>
</reference>
<dbReference type="InterPro" id="IPR051085">
    <property type="entry name" value="MB_O-acyltransferase"/>
</dbReference>
<dbReference type="PANTHER" id="PTHR13285:SF23">
    <property type="entry name" value="TEICHOIC ACID D-ALANYLTRANSFERASE"/>
    <property type="match status" value="1"/>
</dbReference>
<dbReference type="PANTHER" id="PTHR13285">
    <property type="entry name" value="ACYLTRANSFERASE"/>
    <property type="match status" value="1"/>
</dbReference>
<evidence type="ECO:0000313" key="16">
    <source>
        <dbReference type="Proteomes" id="UP000075787"/>
    </source>
</evidence>
<dbReference type="PIRSF" id="PIRSF016636">
    <property type="entry name" value="AlgI_DltB"/>
    <property type="match status" value="1"/>
</dbReference>
<proteinExistence type="inferred from homology"/>
<feature type="transmembrane region" description="Helical" evidence="14">
    <location>
        <begin position="131"/>
        <end position="150"/>
    </location>
</feature>
<feature type="transmembrane region" description="Helical" evidence="14">
    <location>
        <begin position="162"/>
        <end position="181"/>
    </location>
</feature>
<evidence type="ECO:0000256" key="7">
    <source>
        <dbReference type="ARBA" id="ARBA00022692"/>
    </source>
</evidence>
<evidence type="ECO:0000256" key="14">
    <source>
        <dbReference type="SAM" id="Phobius"/>
    </source>
</evidence>
<feature type="transmembrane region" description="Helical" evidence="14">
    <location>
        <begin position="413"/>
        <end position="432"/>
    </location>
</feature>
<keyword evidence="9 14" id="KW-1133">Transmembrane helix</keyword>
<feature type="transmembrane region" description="Helical" evidence="14">
    <location>
        <begin position="444"/>
        <end position="464"/>
    </location>
</feature>
<comment type="similarity">
    <text evidence="3 13">Belongs to the membrane-bound acyltransferase family.</text>
</comment>
<keyword evidence="7 14" id="KW-0812">Transmembrane</keyword>
<dbReference type="PIRSF" id="PIRSF500217">
    <property type="entry name" value="AlgI"/>
    <property type="match status" value="1"/>
</dbReference>
<keyword evidence="11 13" id="KW-0012">Acyltransferase</keyword>
<sequence>MPGSPTGWRRCSPRRPRETRPGPMLFQLPSFFVFLAAFAAGLALCPRRLVLAYVFLASLVFYAWWYPPYTALILGYVAAAWIGGRLVRAHPRLLPAVVVTVLLPLLLFKYTDFVMTTLEELTGAGLPHLGWGLPLGVSFVTFSVISLLVDTAHHPKRPFPRFGIVAVYVTFFPHLIAGPILRLHKMVPRLSNIRIDRAAFTANAGLFAIGMMKKVLIADPIGLWIDGVITRPGQLGIIEAWFVMLGFAVQIYCDFSAYSDMAIGLAGMFGVAFPENFHKPYAATSMTDVWQRWHMTLSFWLRDYVYKYLREPLGRVLAILGTMAVSGLWHGAAWTFVVWGLIHGTIMMAEALTGHAVRARQSRGLARAGFILATFLTWAVVTTFFRAPTLEVAASVIAGGFGAHGPGMLPADAPLLAGLILVTLALHPLDTIDRIRSATARVPAALALPVILVLVAGCAMIAAGRPQAFFYFDF</sequence>
<feature type="transmembrane region" description="Helical" evidence="14">
    <location>
        <begin position="365"/>
        <end position="385"/>
    </location>
</feature>
<evidence type="ECO:0000313" key="15">
    <source>
        <dbReference type="EMBL" id="KYO54255.1"/>
    </source>
</evidence>
<evidence type="ECO:0000256" key="2">
    <source>
        <dbReference type="ARBA" id="ARBA00005182"/>
    </source>
</evidence>
<dbReference type="GO" id="GO:0016746">
    <property type="term" value="F:acyltransferase activity"/>
    <property type="evidence" value="ECO:0007669"/>
    <property type="project" value="UniProtKB-KW"/>
</dbReference>
<evidence type="ECO:0000256" key="8">
    <source>
        <dbReference type="ARBA" id="ARBA00022841"/>
    </source>
</evidence>
<comment type="pathway">
    <text evidence="2">Glycan biosynthesis; alginate biosynthesis.</text>
</comment>
<dbReference type="InterPro" id="IPR024194">
    <property type="entry name" value="Ac/AlaTfrase_AlgI/DltB"/>
</dbReference>
<keyword evidence="5 13" id="KW-1003">Cell membrane</keyword>
<name>A0A162LBJ6_9PROT</name>
<comment type="caution">
    <text evidence="15">The sequence shown here is derived from an EMBL/GenBank/DDBJ whole genome shotgun (WGS) entry which is preliminary data.</text>
</comment>
<evidence type="ECO:0000256" key="10">
    <source>
        <dbReference type="ARBA" id="ARBA00023136"/>
    </source>
</evidence>
<dbReference type="Proteomes" id="UP000075787">
    <property type="component" value="Unassembled WGS sequence"/>
</dbReference>
<evidence type="ECO:0000256" key="1">
    <source>
        <dbReference type="ARBA" id="ARBA00004651"/>
    </source>
</evidence>
<evidence type="ECO:0000256" key="5">
    <source>
        <dbReference type="ARBA" id="ARBA00022475"/>
    </source>
</evidence>
<keyword evidence="6 13" id="KW-0808">Transferase</keyword>
<dbReference type="Pfam" id="PF03062">
    <property type="entry name" value="MBOAT"/>
    <property type="match status" value="1"/>
</dbReference>